<sequence>MSDQDAEWPELHGAAGVPLEGDVNGVEGFDVLAPGIQHHVVNTLGWPGLRPLQEQAAEPLVRGEDALLLAPTAGGKTEAAVLPVLTRMTREAWQGTSVLYVCPIRALLNNLEPRLSAYTGWLGRRAEVRHGDTTAGQRRRQAADRPDVLLTTPESLESMLVSTTASAQAWFSEVRAVIVDEVHAFAGDDRGWHLQGVLQRIEDIAGRPLQRIGLSATVGNPEDLLRWLQAARDRPGRVIDPGGETPPSDVQLDWVKSLDNAATVIAALHRGEKRLVFADSRRAVEDLALGLRNRDVTTFVSHSSLSVDERRRAERAFAEERDCVITATSTLELGIDVGDLDRCVQVGAPHSVSSMLQRLGRTGRRAGASRNMLFLETGDEDFLRALGLLQLWGEGFVEAVTPPPRPYHVAAQQILGHLLQQRALDEADLDGWFHRQPMVSVEEWRAIRDHMLAQGYLGRDGHLLFVGPMAELRYGGVNYRDIMAVFSADPQMLVLHGRVELGTIDPMVLRTPAEGPRNITLGGRAWKVGHVDWRRHRVYVEPSTAGGRLRWPGSARPMSLELTQAVRRVLLGAELPEVRLTSRAEAKLAEVREEYGGRVAHGAARVLEHAPGGDARWWTFAGARENGSMVAALTRTAPELLERNVSWNDWYLTVHPEATAGALNEAWNAARAQALVESAMLDPMVDERALAEVKFGDMVPPEMLRRQIAGR</sequence>
<keyword evidence="2" id="KW-0067">ATP-binding</keyword>
<dbReference type="STRING" id="574650.SAMN04487966_10391"/>
<evidence type="ECO:0000259" key="3">
    <source>
        <dbReference type="PROSITE" id="PS51192"/>
    </source>
</evidence>
<dbReference type="InterPro" id="IPR011545">
    <property type="entry name" value="DEAD/DEAH_box_helicase_dom"/>
</dbReference>
<evidence type="ECO:0000256" key="2">
    <source>
        <dbReference type="ARBA" id="ARBA00022840"/>
    </source>
</evidence>
<proteinExistence type="predicted"/>
<keyword evidence="5" id="KW-0378">Hydrolase</keyword>
<dbReference type="Gene3D" id="3.40.50.300">
    <property type="entry name" value="P-loop containing nucleotide triphosphate hydrolases"/>
    <property type="match status" value="2"/>
</dbReference>
<dbReference type="SMART" id="SM00487">
    <property type="entry name" value="DEXDc"/>
    <property type="match status" value="1"/>
</dbReference>
<dbReference type="OrthoDB" id="3197455at2"/>
<feature type="domain" description="Helicase C-terminal" evidence="4">
    <location>
        <begin position="257"/>
        <end position="408"/>
    </location>
</feature>
<keyword evidence="1" id="KW-0547">Nucleotide-binding</keyword>
<dbReference type="SUPFAM" id="SSF52540">
    <property type="entry name" value="P-loop containing nucleoside triphosphate hydrolases"/>
    <property type="match status" value="1"/>
</dbReference>
<organism evidence="5 6">
    <name type="scientific">Micrococcus terreus</name>
    <dbReference type="NCBI Taxonomy" id="574650"/>
    <lineage>
        <taxon>Bacteria</taxon>
        <taxon>Bacillati</taxon>
        <taxon>Actinomycetota</taxon>
        <taxon>Actinomycetes</taxon>
        <taxon>Micrococcales</taxon>
        <taxon>Micrococcaceae</taxon>
        <taxon>Micrococcus</taxon>
    </lineage>
</organism>
<dbReference type="GO" id="GO:0016887">
    <property type="term" value="F:ATP hydrolysis activity"/>
    <property type="evidence" value="ECO:0007669"/>
    <property type="project" value="TreeGrafter"/>
</dbReference>
<protein>
    <submittedName>
        <fullName evidence="5">ATP-dependent helicase Lhr and Lhr-like helicase</fullName>
    </submittedName>
</protein>
<dbReference type="PROSITE" id="PS51194">
    <property type="entry name" value="HELICASE_CTER"/>
    <property type="match status" value="1"/>
</dbReference>
<dbReference type="Pfam" id="PF00270">
    <property type="entry name" value="DEAD"/>
    <property type="match status" value="1"/>
</dbReference>
<dbReference type="AlphaFoldDB" id="A0A1I7MIX5"/>
<dbReference type="InterPro" id="IPR027417">
    <property type="entry name" value="P-loop_NTPase"/>
</dbReference>
<dbReference type="GO" id="GO:0003677">
    <property type="term" value="F:DNA binding"/>
    <property type="evidence" value="ECO:0007669"/>
    <property type="project" value="TreeGrafter"/>
</dbReference>
<dbReference type="Proteomes" id="UP000198881">
    <property type="component" value="Unassembled WGS sequence"/>
</dbReference>
<feature type="domain" description="Helicase ATP-binding" evidence="3">
    <location>
        <begin position="57"/>
        <end position="236"/>
    </location>
</feature>
<gene>
    <name evidence="5" type="ORF">SAMN04487966_10391</name>
</gene>
<evidence type="ECO:0000313" key="5">
    <source>
        <dbReference type="EMBL" id="SFV21883.1"/>
    </source>
</evidence>
<evidence type="ECO:0000256" key="1">
    <source>
        <dbReference type="ARBA" id="ARBA00022741"/>
    </source>
</evidence>
<dbReference type="InterPro" id="IPR052511">
    <property type="entry name" value="ATP-dep_Helicase"/>
</dbReference>
<evidence type="ECO:0000259" key="4">
    <source>
        <dbReference type="PROSITE" id="PS51194"/>
    </source>
</evidence>
<dbReference type="PANTHER" id="PTHR47962">
    <property type="entry name" value="ATP-DEPENDENT HELICASE LHR-RELATED-RELATED"/>
    <property type="match status" value="1"/>
</dbReference>
<dbReference type="Pfam" id="PF00271">
    <property type="entry name" value="Helicase_C"/>
    <property type="match status" value="1"/>
</dbReference>
<dbReference type="PANTHER" id="PTHR47962:SF5">
    <property type="entry name" value="ATP-DEPENDENT HELICASE LHR-RELATED"/>
    <property type="match status" value="1"/>
</dbReference>
<dbReference type="InterPro" id="IPR014001">
    <property type="entry name" value="Helicase_ATP-bd"/>
</dbReference>
<dbReference type="InterPro" id="IPR001650">
    <property type="entry name" value="Helicase_C-like"/>
</dbReference>
<name>A0A1I7MIX5_9MICC</name>
<dbReference type="GO" id="GO:0004386">
    <property type="term" value="F:helicase activity"/>
    <property type="evidence" value="ECO:0007669"/>
    <property type="project" value="UniProtKB-KW"/>
</dbReference>
<evidence type="ECO:0000313" key="6">
    <source>
        <dbReference type="Proteomes" id="UP000198881"/>
    </source>
</evidence>
<dbReference type="EMBL" id="FPCG01000003">
    <property type="protein sequence ID" value="SFV21883.1"/>
    <property type="molecule type" value="Genomic_DNA"/>
</dbReference>
<keyword evidence="6" id="KW-1185">Reference proteome</keyword>
<dbReference type="SMART" id="SM00490">
    <property type="entry name" value="HELICc"/>
    <property type="match status" value="1"/>
</dbReference>
<reference evidence="5 6" key="1">
    <citation type="submission" date="2016-10" db="EMBL/GenBank/DDBJ databases">
        <authorList>
            <person name="de Groot N.N."/>
        </authorList>
    </citation>
    <scope>NUCLEOTIDE SEQUENCE [LARGE SCALE GENOMIC DNA]</scope>
    <source>
        <strain evidence="5 6">CGMCC 1.7054</strain>
    </source>
</reference>
<dbReference type="PROSITE" id="PS51192">
    <property type="entry name" value="HELICASE_ATP_BIND_1"/>
    <property type="match status" value="1"/>
</dbReference>
<keyword evidence="5" id="KW-0347">Helicase</keyword>
<dbReference type="RefSeq" id="WP_091695618.1">
    <property type="nucleotide sequence ID" value="NZ_FPCG01000003.1"/>
</dbReference>
<accession>A0A1I7MIX5</accession>
<dbReference type="GO" id="GO:0005524">
    <property type="term" value="F:ATP binding"/>
    <property type="evidence" value="ECO:0007669"/>
    <property type="project" value="UniProtKB-KW"/>
</dbReference>